<evidence type="ECO:0000313" key="3">
    <source>
        <dbReference type="EMBL" id="TWF58859.1"/>
    </source>
</evidence>
<evidence type="ECO:0000259" key="2">
    <source>
        <dbReference type="Pfam" id="PF00296"/>
    </source>
</evidence>
<dbReference type="CDD" id="cd00347">
    <property type="entry name" value="Flavin_utilizing_monoxygenases"/>
    <property type="match status" value="2"/>
</dbReference>
<keyword evidence="4" id="KW-1185">Reference proteome</keyword>
<dbReference type="InterPro" id="IPR036661">
    <property type="entry name" value="Luciferase-like_sf"/>
</dbReference>
<proteinExistence type="predicted"/>
<dbReference type="InterPro" id="IPR019949">
    <property type="entry name" value="CmoO-like"/>
</dbReference>
<accession>A0A561R8C1</accession>
<dbReference type="AlphaFoldDB" id="A0A561R8C1"/>
<dbReference type="Proteomes" id="UP000320653">
    <property type="component" value="Unassembled WGS sequence"/>
</dbReference>
<dbReference type="EMBL" id="VIWP01000001">
    <property type="protein sequence ID" value="TWF58859.1"/>
    <property type="molecule type" value="Genomic_DNA"/>
</dbReference>
<dbReference type="SUPFAM" id="SSF51679">
    <property type="entry name" value="Bacterial luciferase-like"/>
    <property type="match status" value="1"/>
</dbReference>
<protein>
    <submittedName>
        <fullName evidence="3">Luciferase family oxidoreductase group 1</fullName>
    </submittedName>
</protein>
<dbReference type="RefSeq" id="WP_186458123.1">
    <property type="nucleotide sequence ID" value="NZ_VIWP01000001.1"/>
</dbReference>
<dbReference type="Pfam" id="PF00296">
    <property type="entry name" value="Bac_luciferase"/>
    <property type="match status" value="1"/>
</dbReference>
<reference evidence="3 4" key="1">
    <citation type="submission" date="2019-06" db="EMBL/GenBank/DDBJ databases">
        <title>Sorghum-associated microbial communities from plants grown in Nebraska, USA.</title>
        <authorList>
            <person name="Schachtman D."/>
        </authorList>
    </citation>
    <scope>NUCLEOTIDE SEQUENCE [LARGE SCALE GENOMIC DNA]</scope>
    <source>
        <strain evidence="3 4">1225</strain>
    </source>
</reference>
<evidence type="ECO:0000256" key="1">
    <source>
        <dbReference type="ARBA" id="ARBA00007789"/>
    </source>
</evidence>
<dbReference type="InterPro" id="IPR011251">
    <property type="entry name" value="Luciferase-like_dom"/>
</dbReference>
<dbReference type="InterPro" id="IPR050766">
    <property type="entry name" value="Bact_Lucif_Oxidored"/>
</dbReference>
<comment type="similarity">
    <text evidence="1">To bacterial alkanal monooxygenase alpha and beta chains.</text>
</comment>
<name>A0A561R8C1_9HYPH</name>
<dbReference type="PANTHER" id="PTHR30137:SF20">
    <property type="entry name" value="N-ACETYL-S-ALKYLCYSTEINE MONOOXYGENASE"/>
    <property type="match status" value="1"/>
</dbReference>
<dbReference type="Gene3D" id="3.20.20.30">
    <property type="entry name" value="Luciferase-like domain"/>
    <property type="match status" value="1"/>
</dbReference>
<evidence type="ECO:0000313" key="4">
    <source>
        <dbReference type="Proteomes" id="UP000320653"/>
    </source>
</evidence>
<organism evidence="3 4">
    <name type="scientific">Neorhizobium alkalisoli</name>
    <dbReference type="NCBI Taxonomy" id="528178"/>
    <lineage>
        <taxon>Bacteria</taxon>
        <taxon>Pseudomonadati</taxon>
        <taxon>Pseudomonadota</taxon>
        <taxon>Alphaproteobacteria</taxon>
        <taxon>Hyphomicrobiales</taxon>
        <taxon>Rhizobiaceae</taxon>
        <taxon>Rhizobium/Agrobacterium group</taxon>
        <taxon>Neorhizobium</taxon>
    </lineage>
</organism>
<comment type="caution">
    <text evidence="3">The sequence shown here is derived from an EMBL/GenBank/DDBJ whole genome shotgun (WGS) entry which is preliminary data.</text>
</comment>
<dbReference type="NCBIfam" id="TIGR03558">
    <property type="entry name" value="oxido_grp_1"/>
    <property type="match status" value="1"/>
</dbReference>
<dbReference type="GO" id="GO:0016705">
    <property type="term" value="F:oxidoreductase activity, acting on paired donors, with incorporation or reduction of molecular oxygen"/>
    <property type="evidence" value="ECO:0007669"/>
    <property type="project" value="InterPro"/>
</dbReference>
<dbReference type="PANTHER" id="PTHR30137">
    <property type="entry name" value="LUCIFERASE-LIKE MONOOXYGENASE"/>
    <property type="match status" value="1"/>
</dbReference>
<sequence length="325" mass="35619">MKISILEQSTLSENASPSDAIQNTVWLAREADYLGYERLWLSEHHNMSILQGSSPEVLLAAVGSKTDRIRLGSGGVMLPNHSAYKVAENFRVLEALFPGRVDCGIGRASGGDPYSTALLNPPDGIDFPQQVGQLERFFHDGHQRVTATPKVDSAPPLWLLSAGSHPESGLMAAEKGMGLAIALFINPAATREAVAQYRRNFRPSPEFPEPRVLIALNFVGADTPAKLEEMKKASDYFRLMRDSGNYPKAVPSPETLDRVEFSASQKAYLAQIANREVTGLIDDAVKEIAARAAAYDADEVMLTMMCFDIEDKIRAFHQVADRIVS</sequence>
<feature type="domain" description="Luciferase-like" evidence="2">
    <location>
        <begin position="8"/>
        <end position="267"/>
    </location>
</feature>
<gene>
    <name evidence="3" type="ORF">FHW37_101663</name>
</gene>
<dbReference type="GO" id="GO:0005829">
    <property type="term" value="C:cytosol"/>
    <property type="evidence" value="ECO:0007669"/>
    <property type="project" value="TreeGrafter"/>
</dbReference>